<name>A0A1V3XM85_MYCKA</name>
<accession>A0A1V3XM85</accession>
<protein>
    <submittedName>
        <fullName evidence="1">Uncharacterized protein</fullName>
    </submittedName>
</protein>
<gene>
    <name evidence="1" type="ORF">BZL29_2475</name>
</gene>
<evidence type="ECO:0000313" key="2">
    <source>
        <dbReference type="Proteomes" id="UP000188532"/>
    </source>
</evidence>
<proteinExistence type="predicted"/>
<dbReference type="EMBL" id="MVBN01000002">
    <property type="protein sequence ID" value="OOK80327.1"/>
    <property type="molecule type" value="Genomic_DNA"/>
</dbReference>
<sequence length="93" mass="10525">MPQHDFPYLLFRRGLDWTWHAETGGAVVDVRTGAGDVLDLLARLGGFFSSRCVQRQRLPVPGRKRRQQVRGRRRGVASAFIQLRGRNQIGGPK</sequence>
<comment type="caution">
    <text evidence="1">The sequence shown here is derived from an EMBL/GenBank/DDBJ whole genome shotgun (WGS) entry which is preliminary data.</text>
</comment>
<reference evidence="1 2" key="1">
    <citation type="submission" date="2017-02" db="EMBL/GenBank/DDBJ databases">
        <title>Complete genome sequences of Mycobacterium kansasii strains isolated from rhesus macaques.</title>
        <authorList>
            <person name="Panda A."/>
            <person name="Nagaraj S."/>
            <person name="Zhao X."/>
            <person name="Tettelin H."/>
            <person name="Detolla L.J."/>
        </authorList>
    </citation>
    <scope>NUCLEOTIDE SEQUENCE [LARGE SCALE GENOMIC DNA]</scope>
    <source>
        <strain evidence="1 2">11-3469</strain>
    </source>
</reference>
<dbReference type="AlphaFoldDB" id="A0A1V3XM85"/>
<evidence type="ECO:0000313" key="1">
    <source>
        <dbReference type="EMBL" id="OOK80327.1"/>
    </source>
</evidence>
<dbReference type="Proteomes" id="UP000188532">
    <property type="component" value="Unassembled WGS sequence"/>
</dbReference>
<organism evidence="1 2">
    <name type="scientific">Mycobacterium kansasii</name>
    <dbReference type="NCBI Taxonomy" id="1768"/>
    <lineage>
        <taxon>Bacteria</taxon>
        <taxon>Bacillati</taxon>
        <taxon>Actinomycetota</taxon>
        <taxon>Actinomycetes</taxon>
        <taxon>Mycobacteriales</taxon>
        <taxon>Mycobacteriaceae</taxon>
        <taxon>Mycobacterium</taxon>
    </lineage>
</organism>